<accession>A0A9Q9MIZ9</accession>
<feature type="signal peptide" evidence="1">
    <location>
        <begin position="1"/>
        <end position="29"/>
    </location>
</feature>
<evidence type="ECO:0000256" key="1">
    <source>
        <dbReference type="SAM" id="SignalP"/>
    </source>
</evidence>
<dbReference type="PROSITE" id="PS50231">
    <property type="entry name" value="RICIN_B_LECTIN"/>
    <property type="match status" value="1"/>
</dbReference>
<organism evidence="2 3">
    <name type="scientific">Dactylosporangium aurantiacum</name>
    <dbReference type="NCBI Taxonomy" id="35754"/>
    <lineage>
        <taxon>Bacteria</taxon>
        <taxon>Bacillati</taxon>
        <taxon>Actinomycetota</taxon>
        <taxon>Actinomycetes</taxon>
        <taxon>Micromonosporales</taxon>
        <taxon>Micromonosporaceae</taxon>
        <taxon>Dactylosporangium</taxon>
    </lineage>
</organism>
<dbReference type="CDD" id="cd00161">
    <property type="entry name" value="beta-trefoil_Ricin-like"/>
    <property type="match status" value="1"/>
</dbReference>
<dbReference type="EMBL" id="CP073767">
    <property type="protein sequence ID" value="UWZ58464.1"/>
    <property type="molecule type" value="Genomic_DNA"/>
</dbReference>
<dbReference type="RefSeq" id="WP_033366500.1">
    <property type="nucleotide sequence ID" value="NZ_CP073767.1"/>
</dbReference>
<dbReference type="SUPFAM" id="SSF50370">
    <property type="entry name" value="Ricin B-like lectins"/>
    <property type="match status" value="1"/>
</dbReference>
<evidence type="ECO:0000313" key="3">
    <source>
        <dbReference type="Proteomes" id="UP001058003"/>
    </source>
</evidence>
<dbReference type="KEGG" id="daur:Daura_21165"/>
<sequence>MQTFLRRVVLPAVGLMALFVLVPVSPAAAIEPKQIVNNHSYRCLGVANGLAGIWLCATSSKDQAWHRDECHPVYYTYCLVKNDRDECLAVVGGNTTNGSRVLGFPCTKSEDQYWAPYYGTLNWRDNLTNLRASRANGWQPYVLAVDSIRTDNGAPVVIWRWNGSADQSWSWLF</sequence>
<dbReference type="OrthoDB" id="3402380at2"/>
<dbReference type="Gene3D" id="2.80.10.50">
    <property type="match status" value="1"/>
</dbReference>
<dbReference type="Proteomes" id="UP001058003">
    <property type="component" value="Chromosome"/>
</dbReference>
<dbReference type="AlphaFoldDB" id="A0A9Q9MIZ9"/>
<keyword evidence="3" id="KW-1185">Reference proteome</keyword>
<proteinExistence type="predicted"/>
<dbReference type="InterPro" id="IPR035992">
    <property type="entry name" value="Ricin_B-like_lectins"/>
</dbReference>
<reference evidence="2" key="1">
    <citation type="submission" date="2021-04" db="EMBL/GenBank/DDBJ databases">
        <title>Dactylosporangium aurantiacum NRRL B-8018 full assembly.</title>
        <authorList>
            <person name="Hartkoorn R.C."/>
            <person name="Beaudoing E."/>
            <person name="Hot D."/>
        </authorList>
    </citation>
    <scope>NUCLEOTIDE SEQUENCE</scope>
    <source>
        <strain evidence="2">NRRL B-8018</strain>
    </source>
</reference>
<gene>
    <name evidence="2" type="ORF">Daura_21165</name>
</gene>
<name>A0A9Q9MIZ9_9ACTN</name>
<feature type="chain" id="PRO_5040358116" evidence="1">
    <location>
        <begin position="30"/>
        <end position="173"/>
    </location>
</feature>
<keyword evidence="1" id="KW-0732">Signal</keyword>
<protein>
    <submittedName>
        <fullName evidence="2">RICIN domain-containing protein</fullName>
    </submittedName>
</protein>
<evidence type="ECO:0000313" key="2">
    <source>
        <dbReference type="EMBL" id="UWZ58464.1"/>
    </source>
</evidence>